<dbReference type="RefSeq" id="WP_367953899.1">
    <property type="nucleotide sequence ID" value="NZ_JBDPGJ010000002.1"/>
</dbReference>
<organism evidence="1 2">
    <name type="scientific">Aquibium pacificus</name>
    <dbReference type="NCBI Taxonomy" id="3153579"/>
    <lineage>
        <taxon>Bacteria</taxon>
        <taxon>Pseudomonadati</taxon>
        <taxon>Pseudomonadota</taxon>
        <taxon>Alphaproteobacteria</taxon>
        <taxon>Hyphomicrobiales</taxon>
        <taxon>Phyllobacteriaceae</taxon>
        <taxon>Aquibium</taxon>
    </lineage>
</organism>
<dbReference type="EMBL" id="JBDPGJ010000002">
    <property type="protein sequence ID" value="MEX0406031.1"/>
    <property type="molecule type" value="Genomic_DNA"/>
</dbReference>
<gene>
    <name evidence="1" type="ORF">ABGN05_10185</name>
</gene>
<dbReference type="Pfam" id="PF22558">
    <property type="entry name" value="REase-ARP"/>
    <property type="match status" value="1"/>
</dbReference>
<evidence type="ECO:0000313" key="2">
    <source>
        <dbReference type="Proteomes" id="UP001556692"/>
    </source>
</evidence>
<protein>
    <submittedName>
        <fullName evidence="1">Uncharacterized protein</fullName>
    </submittedName>
</protein>
<reference evidence="1 2" key="1">
    <citation type="submission" date="2024-05" db="EMBL/GenBank/DDBJ databases">
        <authorList>
            <person name="Jiang F."/>
        </authorList>
    </citation>
    <scope>NUCLEOTIDE SEQUENCE [LARGE SCALE GENOMIC DNA]</scope>
    <source>
        <strain evidence="1 2">LZ166</strain>
    </source>
</reference>
<evidence type="ECO:0000313" key="1">
    <source>
        <dbReference type="EMBL" id="MEX0406031.1"/>
    </source>
</evidence>
<proteinExistence type="predicted"/>
<dbReference type="InterPro" id="IPR054333">
    <property type="entry name" value="REase-ARP-assoc"/>
</dbReference>
<accession>A0ABV3SH27</accession>
<sequence length="257" mass="28162">MTASHLELSGFLPHLDAASLLARLKAAPGNEIDSGKFASPESSAALAVNFFGWFCLRGDTFPGFPGLPALDRPVRVDVERCLRFPWSGGRHPWLDAVIETPKLLIGVESKRYEPFRTKAVPTLSEAYRRRVWGDRMAGFEAVRDGLMDGSMRFDRLDAAQLVKHALGLRTQAAKSGKLPTLVYLHAEPTHWPDGRAISSELHAAHRNEIADFAQRVDGDEVSFVSVSYASLLAYLAASPDEDLRRHGAAVGEAFAPL</sequence>
<comment type="caution">
    <text evidence="1">The sequence shown here is derived from an EMBL/GenBank/DDBJ whole genome shotgun (WGS) entry which is preliminary data.</text>
</comment>
<name>A0ABV3SH27_9HYPH</name>
<dbReference type="Proteomes" id="UP001556692">
    <property type="component" value="Unassembled WGS sequence"/>
</dbReference>
<keyword evidence="2" id="KW-1185">Reference proteome</keyword>